<protein>
    <recommendedName>
        <fullName evidence="5">PepSY domain-containing protein</fullName>
    </recommendedName>
</protein>
<feature type="region of interest" description="Disordered" evidence="1">
    <location>
        <begin position="22"/>
        <end position="76"/>
    </location>
</feature>
<sequence>MRIGWRSGVAACGIWMALTPAGAQSNPAMQKPTVTESTNSQPKTETPPLPGANSFTEGQARKSLESQGYADVSPLVNDSQGIWRGTAMSGSKKVHVSVDYKGNVSANPQ</sequence>
<evidence type="ECO:0000256" key="1">
    <source>
        <dbReference type="SAM" id="MobiDB-lite"/>
    </source>
</evidence>
<organism evidence="3 4">
    <name type="scientific">Tardiphaga robiniae</name>
    <dbReference type="NCBI Taxonomy" id="943830"/>
    <lineage>
        <taxon>Bacteria</taxon>
        <taxon>Pseudomonadati</taxon>
        <taxon>Pseudomonadota</taxon>
        <taxon>Alphaproteobacteria</taxon>
        <taxon>Hyphomicrobiales</taxon>
        <taxon>Nitrobacteraceae</taxon>
        <taxon>Tardiphaga</taxon>
    </lineage>
</organism>
<dbReference type="STRING" id="943830.A4A58_21890"/>
<keyword evidence="4" id="KW-1185">Reference proteome</keyword>
<dbReference type="AlphaFoldDB" id="A0A164AAV3"/>
<gene>
    <name evidence="3" type="ORF">A4A58_21890</name>
</gene>
<dbReference type="RefSeq" id="WP_068730836.1">
    <property type="nucleotide sequence ID" value="NZ_LVYV01000003.1"/>
</dbReference>
<feature type="chain" id="PRO_5007848600" description="PepSY domain-containing protein" evidence="2">
    <location>
        <begin position="24"/>
        <end position="109"/>
    </location>
</feature>
<proteinExistence type="predicted"/>
<keyword evidence="2" id="KW-0732">Signal</keyword>
<reference evidence="3 4" key="1">
    <citation type="submission" date="2016-03" db="EMBL/GenBank/DDBJ databases">
        <title>Microsymbionts genomes from the relict species Vavilovia formosa (Stev.) Fed.</title>
        <authorList>
            <person name="Kopat V."/>
            <person name="Chirak E."/>
            <person name="Kimeklis A."/>
            <person name="Andronov E."/>
        </authorList>
    </citation>
    <scope>NUCLEOTIDE SEQUENCE [LARGE SCALE GENOMIC DNA]</scope>
    <source>
        <strain evidence="3 4">Vaf07</strain>
    </source>
</reference>
<evidence type="ECO:0000313" key="4">
    <source>
        <dbReference type="Proteomes" id="UP000076574"/>
    </source>
</evidence>
<feature type="signal peptide" evidence="2">
    <location>
        <begin position="1"/>
        <end position="23"/>
    </location>
</feature>
<comment type="caution">
    <text evidence="3">The sequence shown here is derived from an EMBL/GenBank/DDBJ whole genome shotgun (WGS) entry which is preliminary data.</text>
</comment>
<feature type="compositionally biased region" description="Polar residues" evidence="1">
    <location>
        <begin position="22"/>
        <end position="44"/>
    </location>
</feature>
<dbReference type="OrthoDB" id="7376531at2"/>
<evidence type="ECO:0000256" key="2">
    <source>
        <dbReference type="SAM" id="SignalP"/>
    </source>
</evidence>
<name>A0A164AAV3_9BRAD</name>
<accession>A0A164AAV3</accession>
<evidence type="ECO:0008006" key="5">
    <source>
        <dbReference type="Google" id="ProtNLM"/>
    </source>
</evidence>
<dbReference type="EMBL" id="LVYV01000003">
    <property type="protein sequence ID" value="KZD24525.1"/>
    <property type="molecule type" value="Genomic_DNA"/>
</dbReference>
<dbReference type="Proteomes" id="UP000076574">
    <property type="component" value="Unassembled WGS sequence"/>
</dbReference>
<evidence type="ECO:0000313" key="3">
    <source>
        <dbReference type="EMBL" id="KZD24525.1"/>
    </source>
</evidence>